<sequence>MLKNSTRFPDLIFQMGQPHSTAMILNTTKYSENRIIPSPWFLVFNVAKQISYDLDRCNATKILVPGNITIPHFSLGRLGLNGCYSIAKVKFDAASGTCRDCRVTSYSTVQNETVLEPPDSWENNTAPGYRSVALRDMPKYFPTVTPVKGSLPNPEQSVDNYLIALCNRLYSALWNAWADISRDDGASLSSEYEPAVPTLRAEVNQLRVYAWLALQLSITVSGVIFIWLQSKSEYPLLSDTGMVAFDLDTTEVSRPDGSEKKSQRMMRIEPKGEGWKVVLDREGMDTEAGGPGIVKY</sequence>
<comment type="caution">
    <text evidence="2">The sequence shown here is derived from an EMBL/GenBank/DDBJ whole genome shotgun (WGS) entry which is preliminary data.</text>
</comment>
<accession>A0A8H3B1B6</accession>
<evidence type="ECO:0000256" key="1">
    <source>
        <dbReference type="SAM" id="Phobius"/>
    </source>
</evidence>
<keyword evidence="1" id="KW-1133">Transmembrane helix</keyword>
<evidence type="ECO:0000313" key="2">
    <source>
        <dbReference type="EMBL" id="CAE6445216.1"/>
    </source>
</evidence>
<keyword evidence="1" id="KW-0812">Transmembrane</keyword>
<feature type="transmembrane region" description="Helical" evidence="1">
    <location>
        <begin position="208"/>
        <end position="228"/>
    </location>
</feature>
<protein>
    <submittedName>
        <fullName evidence="2">Uncharacterized protein</fullName>
    </submittedName>
</protein>
<name>A0A8H3B1B6_9AGAM</name>
<dbReference type="Proteomes" id="UP000663840">
    <property type="component" value="Unassembled WGS sequence"/>
</dbReference>
<dbReference type="EMBL" id="CAJMWR010002467">
    <property type="protein sequence ID" value="CAE6445216.1"/>
    <property type="molecule type" value="Genomic_DNA"/>
</dbReference>
<proteinExistence type="predicted"/>
<organism evidence="2 3">
    <name type="scientific">Rhizoctonia solani</name>
    <dbReference type="NCBI Taxonomy" id="456999"/>
    <lineage>
        <taxon>Eukaryota</taxon>
        <taxon>Fungi</taxon>
        <taxon>Dikarya</taxon>
        <taxon>Basidiomycota</taxon>
        <taxon>Agaricomycotina</taxon>
        <taxon>Agaricomycetes</taxon>
        <taxon>Cantharellales</taxon>
        <taxon>Ceratobasidiaceae</taxon>
        <taxon>Rhizoctonia</taxon>
    </lineage>
</organism>
<gene>
    <name evidence="2" type="ORF">RDB_LOCUS83826</name>
</gene>
<keyword evidence="1" id="KW-0472">Membrane</keyword>
<dbReference type="AlphaFoldDB" id="A0A8H3B1B6"/>
<evidence type="ECO:0000313" key="3">
    <source>
        <dbReference type="Proteomes" id="UP000663840"/>
    </source>
</evidence>
<reference evidence="2" key="1">
    <citation type="submission" date="2021-01" db="EMBL/GenBank/DDBJ databases">
        <authorList>
            <person name="Kaushik A."/>
        </authorList>
    </citation>
    <scope>NUCLEOTIDE SEQUENCE</scope>
    <source>
        <strain evidence="2">AG1-1A</strain>
    </source>
</reference>